<evidence type="ECO:0000256" key="1">
    <source>
        <dbReference type="ARBA" id="ARBA00005165"/>
    </source>
</evidence>
<comment type="catalytic activity">
    <reaction evidence="7 9 10">
        <text>2-(2-carboxy-4-methylthiazol-5-yl)ethyl phosphate + 4-amino-2-methyl-5-(diphosphooxymethyl)pyrimidine + 2 H(+) = thiamine phosphate + CO2 + diphosphate</text>
        <dbReference type="Rhea" id="RHEA:47848"/>
        <dbReference type="ChEBI" id="CHEBI:15378"/>
        <dbReference type="ChEBI" id="CHEBI:16526"/>
        <dbReference type="ChEBI" id="CHEBI:33019"/>
        <dbReference type="ChEBI" id="CHEBI:37575"/>
        <dbReference type="ChEBI" id="CHEBI:57841"/>
        <dbReference type="ChEBI" id="CHEBI:62890"/>
        <dbReference type="EC" id="2.5.1.3"/>
    </reaction>
</comment>
<dbReference type="Pfam" id="PF02581">
    <property type="entry name" value="TMP-TENI"/>
    <property type="match status" value="1"/>
</dbReference>
<dbReference type="AlphaFoldDB" id="A0A0P8WCC5"/>
<dbReference type="InterPro" id="IPR013785">
    <property type="entry name" value="Aldolase_TIM"/>
</dbReference>
<feature type="domain" description="Thiamine phosphate synthase/TenI" evidence="12">
    <location>
        <begin position="7"/>
        <end position="185"/>
    </location>
</feature>
<gene>
    <name evidence="9 13" type="primary">thiE</name>
    <name evidence="13" type="ORF">OXPF_07760</name>
</gene>
<evidence type="ECO:0000256" key="9">
    <source>
        <dbReference type="HAMAP-Rule" id="MF_00097"/>
    </source>
</evidence>
<dbReference type="RefSeq" id="WP_054873889.1">
    <property type="nucleotide sequence ID" value="NZ_LKET01000021.1"/>
</dbReference>
<accession>A0A0P8WCC5</accession>
<evidence type="ECO:0000256" key="7">
    <source>
        <dbReference type="ARBA" id="ARBA00047851"/>
    </source>
</evidence>
<proteinExistence type="inferred from homology"/>
<dbReference type="OrthoDB" id="9812206at2"/>
<evidence type="ECO:0000256" key="11">
    <source>
        <dbReference type="RuleBase" id="RU004253"/>
    </source>
</evidence>
<dbReference type="CDD" id="cd00564">
    <property type="entry name" value="TMP_TenI"/>
    <property type="match status" value="1"/>
</dbReference>
<dbReference type="PANTHER" id="PTHR20857">
    <property type="entry name" value="THIAMINE-PHOSPHATE PYROPHOSPHORYLASE"/>
    <property type="match status" value="1"/>
</dbReference>
<feature type="binding site" evidence="9">
    <location>
        <position position="69"/>
    </location>
    <ligand>
        <name>Mg(2+)</name>
        <dbReference type="ChEBI" id="CHEBI:18420"/>
    </ligand>
</feature>
<comment type="function">
    <text evidence="9">Condenses 4-methyl-5-(beta-hydroxyethyl)thiazole monophosphate (THZ-P) and 2-methyl-4-amino-5-hydroxymethyl pyrimidine pyrophosphate (HMP-PP) to form thiamine monophosphate (TMP).</text>
</comment>
<dbReference type="InterPro" id="IPR022998">
    <property type="entry name" value="ThiamineP_synth_TenI"/>
</dbReference>
<comment type="similarity">
    <text evidence="9 10">Belongs to the thiamine-phosphate synthase family.</text>
</comment>
<keyword evidence="4 9" id="KW-0460">Magnesium</keyword>
<feature type="binding site" evidence="9">
    <location>
        <begin position="36"/>
        <end position="40"/>
    </location>
    <ligand>
        <name>4-amino-2-methyl-5-(diphosphooxymethyl)pyrimidine</name>
        <dbReference type="ChEBI" id="CHEBI:57841"/>
    </ligand>
</feature>
<dbReference type="GO" id="GO:0005737">
    <property type="term" value="C:cytoplasm"/>
    <property type="evidence" value="ECO:0007669"/>
    <property type="project" value="TreeGrafter"/>
</dbReference>
<dbReference type="GO" id="GO:0004789">
    <property type="term" value="F:thiamine-phosphate diphosphorylase activity"/>
    <property type="evidence" value="ECO:0007669"/>
    <property type="project" value="UniProtKB-UniRule"/>
</dbReference>
<evidence type="ECO:0000256" key="3">
    <source>
        <dbReference type="ARBA" id="ARBA00022723"/>
    </source>
</evidence>
<keyword evidence="14" id="KW-1185">Reference proteome</keyword>
<dbReference type="HAMAP" id="MF_00097">
    <property type="entry name" value="TMP_synthase"/>
    <property type="match status" value="1"/>
</dbReference>
<dbReference type="InterPro" id="IPR036206">
    <property type="entry name" value="ThiamineP_synth_sf"/>
</dbReference>
<dbReference type="GO" id="GO:0009228">
    <property type="term" value="P:thiamine biosynthetic process"/>
    <property type="evidence" value="ECO:0007669"/>
    <property type="project" value="UniProtKB-KW"/>
</dbReference>
<feature type="binding site" evidence="9">
    <location>
        <position position="88"/>
    </location>
    <ligand>
        <name>Mg(2+)</name>
        <dbReference type="ChEBI" id="CHEBI:18420"/>
    </ligand>
</feature>
<name>A0A0P8WCC5_9CLOT</name>
<evidence type="ECO:0000313" key="13">
    <source>
        <dbReference type="EMBL" id="KPU45543.1"/>
    </source>
</evidence>
<evidence type="ECO:0000259" key="12">
    <source>
        <dbReference type="Pfam" id="PF02581"/>
    </source>
</evidence>
<comment type="catalytic activity">
    <reaction evidence="6 9 10">
        <text>4-methyl-5-(2-phosphooxyethyl)-thiazole + 4-amino-2-methyl-5-(diphosphooxymethyl)pyrimidine + H(+) = thiamine phosphate + diphosphate</text>
        <dbReference type="Rhea" id="RHEA:22328"/>
        <dbReference type="ChEBI" id="CHEBI:15378"/>
        <dbReference type="ChEBI" id="CHEBI:33019"/>
        <dbReference type="ChEBI" id="CHEBI:37575"/>
        <dbReference type="ChEBI" id="CHEBI:57841"/>
        <dbReference type="ChEBI" id="CHEBI:58296"/>
        <dbReference type="EC" id="2.5.1.3"/>
    </reaction>
</comment>
<comment type="catalytic activity">
    <reaction evidence="8 9 10">
        <text>2-[(2R,5Z)-2-carboxy-4-methylthiazol-5(2H)-ylidene]ethyl phosphate + 4-amino-2-methyl-5-(diphosphooxymethyl)pyrimidine + 2 H(+) = thiamine phosphate + CO2 + diphosphate</text>
        <dbReference type="Rhea" id="RHEA:47844"/>
        <dbReference type="ChEBI" id="CHEBI:15378"/>
        <dbReference type="ChEBI" id="CHEBI:16526"/>
        <dbReference type="ChEBI" id="CHEBI:33019"/>
        <dbReference type="ChEBI" id="CHEBI:37575"/>
        <dbReference type="ChEBI" id="CHEBI:57841"/>
        <dbReference type="ChEBI" id="CHEBI:62899"/>
        <dbReference type="EC" id="2.5.1.3"/>
    </reaction>
</comment>
<evidence type="ECO:0000256" key="4">
    <source>
        <dbReference type="ARBA" id="ARBA00022842"/>
    </source>
</evidence>
<comment type="cofactor">
    <cofactor evidence="9">
        <name>Mg(2+)</name>
        <dbReference type="ChEBI" id="CHEBI:18420"/>
    </cofactor>
    <text evidence="9">Binds 1 Mg(2+) ion per subunit.</text>
</comment>
<dbReference type="PATRIC" id="fig|36849.3.peg.829"/>
<dbReference type="Proteomes" id="UP000050326">
    <property type="component" value="Unassembled WGS sequence"/>
</dbReference>
<evidence type="ECO:0000256" key="2">
    <source>
        <dbReference type="ARBA" id="ARBA00022679"/>
    </source>
</evidence>
<dbReference type="EMBL" id="LKET01000021">
    <property type="protein sequence ID" value="KPU45543.1"/>
    <property type="molecule type" value="Genomic_DNA"/>
</dbReference>
<dbReference type="SUPFAM" id="SSF51391">
    <property type="entry name" value="Thiamin phosphate synthase"/>
    <property type="match status" value="1"/>
</dbReference>
<dbReference type="GO" id="GO:0009229">
    <property type="term" value="P:thiamine diphosphate biosynthetic process"/>
    <property type="evidence" value="ECO:0007669"/>
    <property type="project" value="UniProtKB-UniRule"/>
</dbReference>
<dbReference type="UniPathway" id="UPA00060">
    <property type="reaction ID" value="UER00141"/>
</dbReference>
<evidence type="ECO:0000313" key="14">
    <source>
        <dbReference type="Proteomes" id="UP000050326"/>
    </source>
</evidence>
<evidence type="ECO:0000256" key="8">
    <source>
        <dbReference type="ARBA" id="ARBA00047883"/>
    </source>
</evidence>
<keyword evidence="5 9" id="KW-0784">Thiamine biosynthesis</keyword>
<dbReference type="STRING" id="36849.OXPF_07760"/>
<dbReference type="EC" id="2.5.1.3" evidence="9"/>
<comment type="caution">
    <text evidence="13">The sequence shown here is derived from an EMBL/GenBank/DDBJ whole genome shotgun (WGS) entry which is preliminary data.</text>
</comment>
<sequence length="204" mass="22346">MSSLKEIYLITDEGIEFNLLYDKCRIALDNGIKLLQYRRKEGSFKEKIYEVNKLLELCTKSGCKLIINDRVDIALASGAHGVHLGREDMDVKTARKILRDKIIGATAKTVEQAVTAFEEGADYLGVGALFPSVTKKDAIGITINILKAIRKAVPIPIYGIGGITSHNLTPEIIENVNGVSVVSAILRSDDTLSSIEKLREVLSC</sequence>
<dbReference type="NCBIfam" id="TIGR00693">
    <property type="entry name" value="thiE"/>
    <property type="match status" value="1"/>
</dbReference>
<protein>
    <recommendedName>
        <fullName evidence="9">Thiamine-phosphate synthase</fullName>
        <shortName evidence="9">TP synthase</shortName>
        <shortName evidence="9">TPS</shortName>
        <ecNumber evidence="9">2.5.1.3</ecNumber>
    </recommendedName>
    <alternativeName>
        <fullName evidence="9">Thiamine-phosphate pyrophosphorylase</fullName>
        <shortName evidence="9">TMP pyrophosphorylase</shortName>
        <shortName evidence="9">TMP-PPase</shortName>
    </alternativeName>
</protein>
<evidence type="ECO:0000256" key="6">
    <source>
        <dbReference type="ARBA" id="ARBA00047334"/>
    </source>
</evidence>
<dbReference type="FunFam" id="3.20.20.70:FF:000096">
    <property type="entry name" value="Thiamine-phosphate synthase"/>
    <property type="match status" value="1"/>
</dbReference>
<feature type="binding site" evidence="9">
    <location>
        <begin position="182"/>
        <end position="183"/>
    </location>
    <ligand>
        <name>2-[(2R,5Z)-2-carboxy-4-methylthiazol-5(2H)-ylidene]ethyl phosphate</name>
        <dbReference type="ChEBI" id="CHEBI:62899"/>
    </ligand>
</feature>
<keyword evidence="3 9" id="KW-0479">Metal-binding</keyword>
<feature type="binding site" evidence="9">
    <location>
        <position position="106"/>
    </location>
    <ligand>
        <name>4-amino-2-methyl-5-(diphosphooxymethyl)pyrimidine</name>
        <dbReference type="ChEBI" id="CHEBI:57841"/>
    </ligand>
</feature>
<dbReference type="Gene3D" id="3.20.20.70">
    <property type="entry name" value="Aldolase class I"/>
    <property type="match status" value="1"/>
</dbReference>
<organism evidence="13 14">
    <name type="scientific">Oxobacter pfennigii</name>
    <dbReference type="NCBI Taxonomy" id="36849"/>
    <lineage>
        <taxon>Bacteria</taxon>
        <taxon>Bacillati</taxon>
        <taxon>Bacillota</taxon>
        <taxon>Clostridia</taxon>
        <taxon>Eubacteriales</taxon>
        <taxon>Clostridiaceae</taxon>
        <taxon>Oxobacter</taxon>
    </lineage>
</organism>
<reference evidence="13 14" key="1">
    <citation type="submission" date="2015-09" db="EMBL/GenBank/DDBJ databases">
        <title>Genome sequence of Oxobacter pfennigii DSM 3222.</title>
        <authorList>
            <person name="Poehlein A."/>
            <person name="Bengelsdorf F.R."/>
            <person name="Schiel-Bengelsdorf B."/>
            <person name="Duerre P."/>
            <person name="Daniel R."/>
        </authorList>
    </citation>
    <scope>NUCLEOTIDE SEQUENCE [LARGE SCALE GENOMIC DNA]</scope>
    <source>
        <strain evidence="13 14">DSM 3222</strain>
    </source>
</reference>
<evidence type="ECO:0000256" key="10">
    <source>
        <dbReference type="RuleBase" id="RU003826"/>
    </source>
</evidence>
<feature type="binding site" evidence="9">
    <location>
        <position position="68"/>
    </location>
    <ligand>
        <name>4-amino-2-methyl-5-(diphosphooxymethyl)pyrimidine</name>
        <dbReference type="ChEBI" id="CHEBI:57841"/>
    </ligand>
</feature>
<dbReference type="PANTHER" id="PTHR20857:SF23">
    <property type="entry name" value="THIAMINE BIOSYNTHETIC BIFUNCTIONAL ENZYME"/>
    <property type="match status" value="1"/>
</dbReference>
<keyword evidence="2 9" id="KW-0808">Transferase</keyword>
<feature type="binding site" evidence="9">
    <location>
        <begin position="132"/>
        <end position="134"/>
    </location>
    <ligand>
        <name>2-[(2R,5Z)-2-carboxy-4-methylthiazol-5(2H)-ylidene]ethyl phosphate</name>
        <dbReference type="ChEBI" id="CHEBI:62899"/>
    </ligand>
</feature>
<dbReference type="InterPro" id="IPR034291">
    <property type="entry name" value="TMP_synthase"/>
</dbReference>
<dbReference type="GO" id="GO:0000287">
    <property type="term" value="F:magnesium ion binding"/>
    <property type="evidence" value="ECO:0007669"/>
    <property type="project" value="UniProtKB-UniRule"/>
</dbReference>
<feature type="binding site" evidence="9">
    <location>
        <position position="135"/>
    </location>
    <ligand>
        <name>4-amino-2-methyl-5-(diphosphooxymethyl)pyrimidine</name>
        <dbReference type="ChEBI" id="CHEBI:57841"/>
    </ligand>
</feature>
<comment type="pathway">
    <text evidence="1 9 11">Cofactor biosynthesis; thiamine diphosphate biosynthesis; thiamine phosphate from 4-amino-2-methyl-5-diphosphomethylpyrimidine and 4-methyl-5-(2-phosphoethyl)-thiazole: step 1/1.</text>
</comment>
<evidence type="ECO:0000256" key="5">
    <source>
        <dbReference type="ARBA" id="ARBA00022977"/>
    </source>
</evidence>
<feature type="binding site" evidence="9">
    <location>
        <position position="162"/>
    </location>
    <ligand>
        <name>2-[(2R,5Z)-2-carboxy-4-methylthiazol-5(2H)-ylidene]ethyl phosphate</name>
        <dbReference type="ChEBI" id="CHEBI:62899"/>
    </ligand>
</feature>